<keyword evidence="4" id="KW-1185">Reference proteome</keyword>
<dbReference type="EMBL" id="MU006789">
    <property type="protein sequence ID" value="KAF2638677.1"/>
    <property type="molecule type" value="Genomic_DNA"/>
</dbReference>
<dbReference type="AlphaFoldDB" id="A0A6A6RU04"/>
<sequence length="264" mass="30356">MKTMKLTMPLVIRVGKLGRLTQKSMVDSLKYTKMVVVEKYAQSEDILSRHLGYDITSNNGPRSQDTCSCKTNGHAYPKADLEDRSTASQDKGSHHLGYESEDDVGSDTSGDSTPDYHWGYDMTSMTSKAQIASQNLQLRSLSQKISHRNKQLRQALASKEAAQHRVEKARARKIEFRKRYPNQSFLAPELQGESEELCKQVREAWNWLSASREEELRVENELEGDEKWRDLLDKQTPDDWEVALNERWFAENAKDKTRNRSTPD</sequence>
<feature type="region of interest" description="Disordered" evidence="2">
    <location>
        <begin position="76"/>
        <end position="112"/>
    </location>
</feature>
<accession>A0A6A6RU04</accession>
<evidence type="ECO:0000256" key="2">
    <source>
        <dbReference type="SAM" id="MobiDB-lite"/>
    </source>
</evidence>
<proteinExistence type="predicted"/>
<name>A0A6A6RU04_9PLEO</name>
<gene>
    <name evidence="3" type="ORF">P280DRAFT_520125</name>
</gene>
<organism evidence="3 4">
    <name type="scientific">Massarina eburnea CBS 473.64</name>
    <dbReference type="NCBI Taxonomy" id="1395130"/>
    <lineage>
        <taxon>Eukaryota</taxon>
        <taxon>Fungi</taxon>
        <taxon>Dikarya</taxon>
        <taxon>Ascomycota</taxon>
        <taxon>Pezizomycotina</taxon>
        <taxon>Dothideomycetes</taxon>
        <taxon>Pleosporomycetidae</taxon>
        <taxon>Pleosporales</taxon>
        <taxon>Massarineae</taxon>
        <taxon>Massarinaceae</taxon>
        <taxon>Massarina</taxon>
    </lineage>
</organism>
<evidence type="ECO:0000313" key="3">
    <source>
        <dbReference type="EMBL" id="KAF2638677.1"/>
    </source>
</evidence>
<dbReference type="Proteomes" id="UP000799753">
    <property type="component" value="Unassembled WGS sequence"/>
</dbReference>
<reference evidence="3" key="1">
    <citation type="journal article" date="2020" name="Stud. Mycol.">
        <title>101 Dothideomycetes genomes: a test case for predicting lifestyles and emergence of pathogens.</title>
        <authorList>
            <person name="Haridas S."/>
            <person name="Albert R."/>
            <person name="Binder M."/>
            <person name="Bloem J."/>
            <person name="Labutti K."/>
            <person name="Salamov A."/>
            <person name="Andreopoulos B."/>
            <person name="Baker S."/>
            <person name="Barry K."/>
            <person name="Bills G."/>
            <person name="Bluhm B."/>
            <person name="Cannon C."/>
            <person name="Castanera R."/>
            <person name="Culley D."/>
            <person name="Daum C."/>
            <person name="Ezra D."/>
            <person name="Gonzalez J."/>
            <person name="Henrissat B."/>
            <person name="Kuo A."/>
            <person name="Liang C."/>
            <person name="Lipzen A."/>
            <person name="Lutzoni F."/>
            <person name="Magnuson J."/>
            <person name="Mondo S."/>
            <person name="Nolan M."/>
            <person name="Ohm R."/>
            <person name="Pangilinan J."/>
            <person name="Park H.-J."/>
            <person name="Ramirez L."/>
            <person name="Alfaro M."/>
            <person name="Sun H."/>
            <person name="Tritt A."/>
            <person name="Yoshinaga Y."/>
            <person name="Zwiers L.-H."/>
            <person name="Turgeon B."/>
            <person name="Goodwin S."/>
            <person name="Spatafora J."/>
            <person name="Crous P."/>
            <person name="Grigoriev I."/>
        </authorList>
    </citation>
    <scope>NUCLEOTIDE SEQUENCE</scope>
    <source>
        <strain evidence="3">CBS 473.64</strain>
    </source>
</reference>
<feature type="compositionally biased region" description="Basic and acidic residues" evidence="2">
    <location>
        <begin position="77"/>
        <end position="98"/>
    </location>
</feature>
<feature type="coiled-coil region" evidence="1">
    <location>
        <begin position="152"/>
        <end position="179"/>
    </location>
</feature>
<protein>
    <submittedName>
        <fullName evidence="3">Uncharacterized protein</fullName>
    </submittedName>
</protein>
<keyword evidence="1" id="KW-0175">Coiled coil</keyword>
<evidence type="ECO:0000313" key="4">
    <source>
        <dbReference type="Proteomes" id="UP000799753"/>
    </source>
</evidence>
<evidence type="ECO:0000256" key="1">
    <source>
        <dbReference type="SAM" id="Coils"/>
    </source>
</evidence>